<accession>A0A8C6STP5</accession>
<feature type="compositionally biased region" description="Low complexity" evidence="4">
    <location>
        <begin position="245"/>
        <end position="271"/>
    </location>
</feature>
<evidence type="ECO:0000313" key="7">
    <source>
        <dbReference type="Proteomes" id="UP000694523"/>
    </source>
</evidence>
<evidence type="ECO:0000256" key="4">
    <source>
        <dbReference type="SAM" id="MobiDB-lite"/>
    </source>
</evidence>
<dbReference type="Gene3D" id="3.30.70.330">
    <property type="match status" value="2"/>
</dbReference>
<protein>
    <recommendedName>
        <fullName evidence="5">RRM domain-containing protein</fullName>
    </recommendedName>
</protein>
<evidence type="ECO:0000256" key="2">
    <source>
        <dbReference type="ARBA" id="ARBA00022884"/>
    </source>
</evidence>
<feature type="region of interest" description="Disordered" evidence="4">
    <location>
        <begin position="238"/>
        <end position="271"/>
    </location>
</feature>
<dbReference type="AlphaFoldDB" id="A0A8C6STP5"/>
<dbReference type="SMART" id="SM00360">
    <property type="entry name" value="RRM"/>
    <property type="match status" value="2"/>
</dbReference>
<feature type="region of interest" description="Disordered" evidence="4">
    <location>
        <begin position="102"/>
        <end position="137"/>
    </location>
</feature>
<dbReference type="Proteomes" id="UP000694523">
    <property type="component" value="Unplaced"/>
</dbReference>
<feature type="domain" description="RRM" evidence="5">
    <location>
        <begin position="147"/>
        <end position="222"/>
    </location>
</feature>
<keyword evidence="7" id="KW-1185">Reference proteome</keyword>
<organism evidence="6 7">
    <name type="scientific">Neogobius melanostomus</name>
    <name type="common">round goby</name>
    <dbReference type="NCBI Taxonomy" id="47308"/>
    <lineage>
        <taxon>Eukaryota</taxon>
        <taxon>Metazoa</taxon>
        <taxon>Chordata</taxon>
        <taxon>Craniata</taxon>
        <taxon>Vertebrata</taxon>
        <taxon>Euteleostomi</taxon>
        <taxon>Actinopterygii</taxon>
        <taxon>Neopterygii</taxon>
        <taxon>Teleostei</taxon>
        <taxon>Neoteleostei</taxon>
        <taxon>Acanthomorphata</taxon>
        <taxon>Gobiaria</taxon>
        <taxon>Gobiiformes</taxon>
        <taxon>Gobioidei</taxon>
        <taxon>Gobiidae</taxon>
        <taxon>Benthophilinae</taxon>
        <taxon>Neogobiini</taxon>
        <taxon>Neogobius</taxon>
    </lineage>
</organism>
<evidence type="ECO:0000256" key="1">
    <source>
        <dbReference type="ARBA" id="ARBA00022737"/>
    </source>
</evidence>
<dbReference type="InterPro" id="IPR050666">
    <property type="entry name" value="ESRP"/>
</dbReference>
<dbReference type="Pfam" id="PF00076">
    <property type="entry name" value="RRM_1"/>
    <property type="match status" value="1"/>
</dbReference>
<dbReference type="PANTHER" id="PTHR13976">
    <property type="entry name" value="HETEROGENEOUS NUCLEAR RIBONUCLEOPROTEIN-RELATED"/>
    <property type="match status" value="1"/>
</dbReference>
<keyword evidence="1" id="KW-0677">Repeat</keyword>
<evidence type="ECO:0000259" key="5">
    <source>
        <dbReference type="PROSITE" id="PS50102"/>
    </source>
</evidence>
<proteinExistence type="predicted"/>
<keyword evidence="2 3" id="KW-0694">RNA-binding</keyword>
<dbReference type="PROSITE" id="PS50102">
    <property type="entry name" value="RRM"/>
    <property type="match status" value="1"/>
</dbReference>
<name>A0A8C6STP5_9GOBI</name>
<evidence type="ECO:0000313" key="6">
    <source>
        <dbReference type="Ensembl" id="ENSNMLP00000011559.1"/>
    </source>
</evidence>
<dbReference type="InterPro" id="IPR035979">
    <property type="entry name" value="RBD_domain_sf"/>
</dbReference>
<reference evidence="6" key="2">
    <citation type="submission" date="2025-09" db="UniProtKB">
        <authorList>
            <consortium name="Ensembl"/>
        </authorList>
    </citation>
    <scope>IDENTIFICATION</scope>
</reference>
<dbReference type="SUPFAM" id="SSF54928">
    <property type="entry name" value="RNA-binding domain, RBD"/>
    <property type="match status" value="2"/>
</dbReference>
<dbReference type="Ensembl" id="ENSNMLT00000013068.1">
    <property type="protein sequence ID" value="ENSNMLP00000011559.1"/>
    <property type="gene ID" value="ENSNMLG00000007908.1"/>
</dbReference>
<reference evidence="6" key="1">
    <citation type="submission" date="2025-08" db="UniProtKB">
        <authorList>
            <consortium name="Ensembl"/>
        </authorList>
    </citation>
    <scope>IDENTIFICATION</scope>
</reference>
<sequence length="324" mass="36276">MAVVIRLQGLSISAGSQDIRKFFGGLRIPDGGVHIVGGDFEEAFIIFGSDEDARIAMTKSGDYIKGSPVKLLLSSKTEMQNILERSSVSLLVDQRKITKEKPRHLDMGELRGPRRSAGDEVGGRSSSRLGPSPMQNRRASAFGKEERQLLLRGMPFAATEKDVRKFFAGLAVDEVVLFQNNRGQNNGNGLVTFASKEDASNGLKRHKEYIGTRFVEVYTIKEWERVFGELPVGVAMSGMSERQQRSPQRSQENSKYGRSRSPLVHGSSPSSSDYCVLLENLSHAAEKRDIMRFFSRARLESDQILYLKKENKHFGSYIIEFIHL</sequence>
<feature type="compositionally biased region" description="Low complexity" evidence="4">
    <location>
        <begin position="123"/>
        <end position="133"/>
    </location>
</feature>
<evidence type="ECO:0000256" key="3">
    <source>
        <dbReference type="PROSITE-ProRule" id="PRU00176"/>
    </source>
</evidence>
<dbReference type="InterPro" id="IPR000504">
    <property type="entry name" value="RRM_dom"/>
</dbReference>
<dbReference type="InterPro" id="IPR012677">
    <property type="entry name" value="Nucleotide-bd_a/b_plait_sf"/>
</dbReference>
<feature type="compositionally biased region" description="Basic and acidic residues" evidence="4">
    <location>
        <begin position="102"/>
        <end position="122"/>
    </location>
</feature>
<dbReference type="GO" id="GO:0003723">
    <property type="term" value="F:RNA binding"/>
    <property type="evidence" value="ECO:0007669"/>
    <property type="project" value="UniProtKB-UniRule"/>
</dbReference>